<comment type="caution">
    <text evidence="2">The sequence shown here is derived from an EMBL/GenBank/DDBJ whole genome shotgun (WGS) entry which is preliminary data.</text>
</comment>
<dbReference type="AlphaFoldDB" id="A0AB37VQR0"/>
<evidence type="ECO:0000313" key="3">
    <source>
        <dbReference type="Proteomes" id="UP000289562"/>
    </source>
</evidence>
<feature type="non-terminal residue" evidence="2">
    <location>
        <position position="354"/>
    </location>
</feature>
<proteinExistence type="predicted"/>
<name>A0AB37VQR0_ENTFC</name>
<organism evidence="2 3">
    <name type="scientific">Enterococcus faecium</name>
    <name type="common">Streptococcus faecium</name>
    <dbReference type="NCBI Taxonomy" id="1352"/>
    <lineage>
        <taxon>Bacteria</taxon>
        <taxon>Bacillati</taxon>
        <taxon>Bacillota</taxon>
        <taxon>Bacilli</taxon>
        <taxon>Lactobacillales</taxon>
        <taxon>Enterococcaceae</taxon>
        <taxon>Enterococcus</taxon>
    </lineage>
</organism>
<reference evidence="2 3" key="1">
    <citation type="submission" date="2017-12" db="EMBL/GenBank/DDBJ databases">
        <title>A pool of 800 enterococci isolated from chicken carcass rinse samples from New Zealand.</title>
        <authorList>
            <person name="Zhang J."/>
            <person name="Rogers L."/>
            <person name="Midwinter A."/>
            <person name="French N."/>
        </authorList>
    </citation>
    <scope>NUCLEOTIDE SEQUENCE [LARGE SCALE GENOMIC DNA]</scope>
    <source>
        <strain evidence="2 3">EN697</strain>
    </source>
</reference>
<dbReference type="EMBL" id="PJVH01000074">
    <property type="protein sequence ID" value="RXU83607.1"/>
    <property type="molecule type" value="Genomic_DNA"/>
</dbReference>
<evidence type="ECO:0000313" key="2">
    <source>
        <dbReference type="EMBL" id="RXU83607.1"/>
    </source>
</evidence>
<accession>A0AB37VQR0</accession>
<protein>
    <recommendedName>
        <fullName evidence="1">ApeA N-terminal domain-containing protein</fullName>
    </recommendedName>
</protein>
<dbReference type="RefSeq" id="WP_164978432.1">
    <property type="nucleotide sequence ID" value="NZ_PJVH01000074.1"/>
</dbReference>
<evidence type="ECO:0000259" key="1">
    <source>
        <dbReference type="Pfam" id="PF18862"/>
    </source>
</evidence>
<gene>
    <name evidence="2" type="ORF">CYQ77_13005</name>
</gene>
<dbReference type="InterPro" id="IPR041223">
    <property type="entry name" value="ApeA_NTD"/>
</dbReference>
<dbReference type="Pfam" id="PF18862">
    <property type="entry name" value="ApeA_NTD1"/>
    <property type="match status" value="1"/>
</dbReference>
<dbReference type="Proteomes" id="UP000289562">
    <property type="component" value="Unassembled WGS sequence"/>
</dbReference>
<sequence>MKKYDSKVTMLEDFEMRGLWYLPESDLDNGIYGTLTFTHSIISLKLMGNFVDFHDHKNSVDDSVICGFSENGKYVYLDSCFITKQTNNMPGIGMSEYQVNSLFISSKPISLIDDLNVTKFAFSFDSYESWDKSSPIEIFMNTAEKSESVNYSQESLKSIENSYLIENDTMEFFKKAVVTRRHIDGFTKLEISLKKHFEIKILNNSVFSFDNLKDSLLKINNFYSIFWGQRLNNKLLKIFTDSQEISVFFVQRIANSKKTVLDYENIHESIETIFHKFEKEYDSLQVILNTRANQSFKNGFDSDTFIDTSKNLEVFARQYLNTNPELPTNYDEIKIDLCDILEIKLDINFFNQSD</sequence>
<feature type="domain" description="ApeA N-terminal" evidence="1">
    <location>
        <begin position="15"/>
        <end position="266"/>
    </location>
</feature>